<organism evidence="1 2">
    <name type="scientific">Stephania japonica</name>
    <dbReference type="NCBI Taxonomy" id="461633"/>
    <lineage>
        <taxon>Eukaryota</taxon>
        <taxon>Viridiplantae</taxon>
        <taxon>Streptophyta</taxon>
        <taxon>Embryophyta</taxon>
        <taxon>Tracheophyta</taxon>
        <taxon>Spermatophyta</taxon>
        <taxon>Magnoliopsida</taxon>
        <taxon>Ranunculales</taxon>
        <taxon>Menispermaceae</taxon>
        <taxon>Menispermoideae</taxon>
        <taxon>Cissampelideae</taxon>
        <taxon>Stephania</taxon>
    </lineage>
</organism>
<evidence type="ECO:0000313" key="2">
    <source>
        <dbReference type="Proteomes" id="UP001417504"/>
    </source>
</evidence>
<accession>A0AAP0PWA4</accession>
<sequence>MAFMGWYLQLLPNIGGSANRDVGRIYYFIEGLLFEIGGVVVSTKLETLQRAYERSLARESYLHTHPTGLDLLDRRHVSKANMTGRGGRIGKILGAVKPRVVVLLHHHHDLYRLQLLHQYLHRVLLVDHQRLLDLHISSKGNILRVRMLVEEVDKHKHKRIGLDRRRLSGLVRLKDLYRDVGRVRHVLLLNAVSLVIFSFSVHC</sequence>
<protein>
    <submittedName>
        <fullName evidence="1">Uncharacterized protein</fullName>
    </submittedName>
</protein>
<name>A0AAP0PWA4_9MAGN</name>
<reference evidence="1 2" key="1">
    <citation type="submission" date="2024-01" db="EMBL/GenBank/DDBJ databases">
        <title>Genome assemblies of Stephania.</title>
        <authorList>
            <person name="Yang L."/>
        </authorList>
    </citation>
    <scope>NUCLEOTIDE SEQUENCE [LARGE SCALE GENOMIC DNA]</scope>
    <source>
        <strain evidence="1">QJT</strain>
        <tissue evidence="1">Leaf</tissue>
    </source>
</reference>
<comment type="caution">
    <text evidence="1">The sequence shown here is derived from an EMBL/GenBank/DDBJ whole genome shotgun (WGS) entry which is preliminary data.</text>
</comment>
<proteinExistence type="predicted"/>
<dbReference type="AlphaFoldDB" id="A0AAP0PWA4"/>
<evidence type="ECO:0000313" key="1">
    <source>
        <dbReference type="EMBL" id="KAK9155141.1"/>
    </source>
</evidence>
<gene>
    <name evidence="1" type="ORF">Sjap_002621</name>
</gene>
<keyword evidence="2" id="KW-1185">Reference proteome</keyword>
<dbReference type="Proteomes" id="UP001417504">
    <property type="component" value="Unassembled WGS sequence"/>
</dbReference>
<dbReference type="EMBL" id="JBBNAE010000001">
    <property type="protein sequence ID" value="KAK9155141.1"/>
    <property type="molecule type" value="Genomic_DNA"/>
</dbReference>